<comment type="caution">
    <text evidence="1">The sequence shown here is derived from an EMBL/GenBank/DDBJ whole genome shotgun (WGS) entry which is preliminary data.</text>
</comment>
<accession>A0AAV7VMN2</accession>
<keyword evidence="2" id="KW-1185">Reference proteome</keyword>
<evidence type="ECO:0000313" key="1">
    <source>
        <dbReference type="EMBL" id="KAJ1201957.1"/>
    </source>
</evidence>
<dbReference type="EMBL" id="JANPWB010000003">
    <property type="protein sequence ID" value="KAJ1201957.1"/>
    <property type="molecule type" value="Genomic_DNA"/>
</dbReference>
<organism evidence="1 2">
    <name type="scientific">Pleurodeles waltl</name>
    <name type="common">Iberian ribbed newt</name>
    <dbReference type="NCBI Taxonomy" id="8319"/>
    <lineage>
        <taxon>Eukaryota</taxon>
        <taxon>Metazoa</taxon>
        <taxon>Chordata</taxon>
        <taxon>Craniata</taxon>
        <taxon>Vertebrata</taxon>
        <taxon>Euteleostomi</taxon>
        <taxon>Amphibia</taxon>
        <taxon>Batrachia</taxon>
        <taxon>Caudata</taxon>
        <taxon>Salamandroidea</taxon>
        <taxon>Salamandridae</taxon>
        <taxon>Pleurodelinae</taxon>
        <taxon>Pleurodeles</taxon>
    </lineage>
</organism>
<dbReference type="AlphaFoldDB" id="A0AAV7VMN2"/>
<protein>
    <recommendedName>
        <fullName evidence="3">Transmembrane protein</fullName>
    </recommendedName>
</protein>
<evidence type="ECO:0000313" key="2">
    <source>
        <dbReference type="Proteomes" id="UP001066276"/>
    </source>
</evidence>
<reference evidence="1" key="1">
    <citation type="journal article" date="2022" name="bioRxiv">
        <title>Sequencing and chromosome-scale assembly of the giantPleurodeles waltlgenome.</title>
        <authorList>
            <person name="Brown T."/>
            <person name="Elewa A."/>
            <person name="Iarovenko S."/>
            <person name="Subramanian E."/>
            <person name="Araus A.J."/>
            <person name="Petzold A."/>
            <person name="Susuki M."/>
            <person name="Suzuki K.-i.T."/>
            <person name="Hayashi T."/>
            <person name="Toyoda A."/>
            <person name="Oliveira C."/>
            <person name="Osipova E."/>
            <person name="Leigh N.D."/>
            <person name="Simon A."/>
            <person name="Yun M.H."/>
        </authorList>
    </citation>
    <scope>NUCLEOTIDE SEQUENCE</scope>
    <source>
        <strain evidence="1">20211129_DDA</strain>
        <tissue evidence="1">Liver</tissue>
    </source>
</reference>
<gene>
    <name evidence="1" type="ORF">NDU88_005761</name>
</gene>
<dbReference type="Proteomes" id="UP001066276">
    <property type="component" value="Chromosome 2_1"/>
</dbReference>
<proteinExistence type="predicted"/>
<sequence length="144" mass="14964">MWHYWRWCRCLIGGSCIGGAVCGFGSGIRDGSIDKSVIVGDNSGSGGIDSVSIVKVVSVVLKWKWWCGIYDGNFGSYVFVALGSFDIYARTAPVVVRFVGNGAAIFVVCFSTGSKIGGDGIDKGTGRDCVIGGECLSSSGSIGI</sequence>
<evidence type="ECO:0008006" key="3">
    <source>
        <dbReference type="Google" id="ProtNLM"/>
    </source>
</evidence>
<name>A0AAV7VMN2_PLEWA</name>